<comment type="similarity">
    <text evidence="1">Belongs to the STXBP/unc-18/SEC1 family.</text>
</comment>
<sequence length="359" mass="39216">MLTPLTYAGLLGELSLTDTPLSSDTLPSISSDTPPSDKLFAQLGDSHFAVVGALLHRVARSLHDDYAARHRATTVAQLKHFVASLGALQARHSSLRLHTALAEHIAARTATPLFAALLDAQQLMLAADPAAHTAPILDLVARHPPLPLPLVLRLLVLHSAVANGIRPKDLLLFKKEVLHTYGYHHLLTFANLEKAGLLKPRSPNAKSAWPLLRKALRLIVDDVDDHDPQDIAYVYSGYAPLSVRLVQAVLQKHLFQKLPPAAAGWKGFEDILRHVPGKTFDEFQKADSLSSGSRLLTLDPSQPKPKITVVFFLGGITWAEIAALRFMMAKENSDRRILIATTGIIDGNSMIESLIYCPD</sequence>
<comment type="caution">
    <text evidence="3">The sequence shown here is derived from an EMBL/GenBank/DDBJ whole genome shotgun (WGS) entry which is preliminary data.</text>
</comment>
<organism evidence="3 4">
    <name type="scientific">Neolecta irregularis (strain DAH-3)</name>
    <dbReference type="NCBI Taxonomy" id="1198029"/>
    <lineage>
        <taxon>Eukaryota</taxon>
        <taxon>Fungi</taxon>
        <taxon>Dikarya</taxon>
        <taxon>Ascomycota</taxon>
        <taxon>Taphrinomycotina</taxon>
        <taxon>Neolectales</taxon>
        <taxon>Neolectaceae</taxon>
        <taxon>Neolecta</taxon>
    </lineage>
</organism>
<accession>A0A1U7LKN9</accession>
<dbReference type="EMBL" id="LXFE01002245">
    <property type="protein sequence ID" value="OLL23163.1"/>
    <property type="molecule type" value="Genomic_DNA"/>
</dbReference>
<evidence type="ECO:0000313" key="4">
    <source>
        <dbReference type="Proteomes" id="UP000186594"/>
    </source>
</evidence>
<dbReference type="SUPFAM" id="SSF56815">
    <property type="entry name" value="Sec1/munc18-like (SM) proteins"/>
    <property type="match status" value="1"/>
</dbReference>
<dbReference type="PANTHER" id="PTHR11679">
    <property type="entry name" value="VESICLE PROTEIN SORTING-ASSOCIATED"/>
    <property type="match status" value="1"/>
</dbReference>
<dbReference type="GO" id="GO:0016192">
    <property type="term" value="P:vesicle-mediated transport"/>
    <property type="evidence" value="ECO:0007669"/>
    <property type="project" value="InterPro"/>
</dbReference>
<dbReference type="InterPro" id="IPR001619">
    <property type="entry name" value="Sec1-like"/>
</dbReference>
<dbReference type="InterPro" id="IPR036045">
    <property type="entry name" value="Sec1-like_sf"/>
</dbReference>
<dbReference type="Gene3D" id="3.90.830.10">
    <property type="entry name" value="Syntaxin Binding Protein 1, Chain A, domain 2"/>
    <property type="match status" value="1"/>
</dbReference>
<keyword evidence="2" id="KW-0812">Transmembrane</keyword>
<proteinExistence type="inferred from homology"/>
<dbReference type="OrthoDB" id="10262287at2759"/>
<dbReference type="Proteomes" id="UP000186594">
    <property type="component" value="Unassembled WGS sequence"/>
</dbReference>
<dbReference type="InterPro" id="IPR043127">
    <property type="entry name" value="Sec-1-like_dom3a"/>
</dbReference>
<dbReference type="STRING" id="1198029.A0A1U7LKN9"/>
<name>A0A1U7LKN9_NEOID</name>
<protein>
    <submittedName>
        <fullName evidence="3">Vacuolar protein sorting-associated protein 33A</fullName>
    </submittedName>
</protein>
<evidence type="ECO:0000256" key="2">
    <source>
        <dbReference type="SAM" id="Phobius"/>
    </source>
</evidence>
<dbReference type="InterPro" id="IPR027482">
    <property type="entry name" value="Sec1-like_dom2"/>
</dbReference>
<evidence type="ECO:0000256" key="1">
    <source>
        <dbReference type="ARBA" id="ARBA00009884"/>
    </source>
</evidence>
<keyword evidence="2" id="KW-0472">Membrane</keyword>
<dbReference type="InterPro" id="IPR043155">
    <property type="entry name" value="VPS33_dom3b"/>
</dbReference>
<dbReference type="OMA" id="FMMAKEN"/>
<dbReference type="AlphaFoldDB" id="A0A1U7LKN9"/>
<keyword evidence="4" id="KW-1185">Reference proteome</keyword>
<feature type="transmembrane region" description="Helical" evidence="2">
    <location>
        <begin position="307"/>
        <end position="327"/>
    </location>
</feature>
<dbReference type="Pfam" id="PF00995">
    <property type="entry name" value="Sec1"/>
    <property type="match status" value="1"/>
</dbReference>
<dbReference type="Gene3D" id="1.25.40.850">
    <property type="match status" value="1"/>
</dbReference>
<keyword evidence="2" id="KW-1133">Transmembrane helix</keyword>
<gene>
    <name evidence="3" type="ORF">NEOLI_005428</name>
</gene>
<evidence type="ECO:0000313" key="3">
    <source>
        <dbReference type="EMBL" id="OLL23163.1"/>
    </source>
</evidence>
<reference evidence="3 4" key="1">
    <citation type="submission" date="2016-04" db="EMBL/GenBank/DDBJ databases">
        <title>Evolutionary innovation and constraint leading to complex multicellularity in the Ascomycota.</title>
        <authorList>
            <person name="Cisse O."/>
            <person name="Nguyen A."/>
            <person name="Hewitt D.A."/>
            <person name="Jedd G."/>
            <person name="Stajich J.E."/>
        </authorList>
    </citation>
    <scope>NUCLEOTIDE SEQUENCE [LARGE SCALE GENOMIC DNA]</scope>
    <source>
        <strain evidence="3 4">DAH-3</strain>
    </source>
</reference>
<dbReference type="Gene3D" id="3.40.50.1910">
    <property type="match status" value="1"/>
</dbReference>